<dbReference type="GeneID" id="136079212"/>
<sequence length="317" mass="37322">MMKKVTSKQDDVRKRVYEFIEINPELSKNAIVNHFMMESILRSTLYNILKRKDNNILPERQVGSGRKAVKMRKKKIKQLEKKIDHQHGISQRSLAKKFNVNQSYIRKTIKQKTIFHYHKKINAPKRTPEQQFLVRPKCSKLVEIFRKKQVIIDDESYFGLSNCNISGNSGFYSSDVTTTPNDVKLKRKSKFEQKLMVWVAISPKGLSKHFVAPSGQAVNENVYIDKCLRSCLLPFIETVHKDDKIVFWLDLASSHYSKKVQEFLRSKNVEYVPRSQNIANVPELRPIEDFWNEIKREVYANCWEAKNLIQLRNRINY</sequence>
<keyword evidence="1" id="KW-1185">Reference proteome</keyword>
<dbReference type="Gene3D" id="3.30.420.10">
    <property type="entry name" value="Ribonuclease H-like superfamily/Ribonuclease H"/>
    <property type="match status" value="1"/>
</dbReference>
<accession>A0ABM4BPF6</accession>
<dbReference type="Proteomes" id="UP001652625">
    <property type="component" value="Chromosome 04"/>
</dbReference>
<name>A0ABM4BPF6_HYDVU</name>
<evidence type="ECO:0000313" key="1">
    <source>
        <dbReference type="Proteomes" id="UP001652625"/>
    </source>
</evidence>
<proteinExistence type="predicted"/>
<dbReference type="Gene3D" id="1.10.10.60">
    <property type="entry name" value="Homeodomain-like"/>
    <property type="match status" value="1"/>
</dbReference>
<protein>
    <submittedName>
        <fullName evidence="2">Uncharacterized protein LOC136079212</fullName>
    </submittedName>
</protein>
<reference evidence="2" key="1">
    <citation type="submission" date="2025-08" db="UniProtKB">
        <authorList>
            <consortium name="RefSeq"/>
        </authorList>
    </citation>
    <scope>IDENTIFICATION</scope>
</reference>
<dbReference type="RefSeq" id="XP_065651007.1">
    <property type="nucleotide sequence ID" value="XM_065794935.1"/>
</dbReference>
<evidence type="ECO:0000313" key="2">
    <source>
        <dbReference type="RefSeq" id="XP_065651007.1"/>
    </source>
</evidence>
<dbReference type="InterPro" id="IPR036397">
    <property type="entry name" value="RNaseH_sf"/>
</dbReference>
<dbReference type="InterPro" id="IPR010982">
    <property type="entry name" value="Lambda_DNA-bd_dom_sf"/>
</dbReference>
<organism evidence="1 2">
    <name type="scientific">Hydra vulgaris</name>
    <name type="common">Hydra</name>
    <name type="synonym">Hydra attenuata</name>
    <dbReference type="NCBI Taxonomy" id="6087"/>
    <lineage>
        <taxon>Eukaryota</taxon>
        <taxon>Metazoa</taxon>
        <taxon>Cnidaria</taxon>
        <taxon>Hydrozoa</taxon>
        <taxon>Hydroidolina</taxon>
        <taxon>Anthoathecata</taxon>
        <taxon>Aplanulata</taxon>
        <taxon>Hydridae</taxon>
        <taxon>Hydra</taxon>
    </lineage>
</organism>
<dbReference type="SUPFAM" id="SSF47413">
    <property type="entry name" value="lambda repressor-like DNA-binding domains"/>
    <property type="match status" value="1"/>
</dbReference>
<gene>
    <name evidence="2" type="primary">LOC136079212</name>
</gene>